<feature type="transmembrane region" description="Helical" evidence="5">
    <location>
        <begin position="309"/>
        <end position="329"/>
    </location>
</feature>
<evidence type="ECO:0000313" key="8">
    <source>
        <dbReference type="Proteomes" id="UP000240572"/>
    </source>
</evidence>
<evidence type="ECO:0000256" key="3">
    <source>
        <dbReference type="ARBA" id="ARBA00022989"/>
    </source>
</evidence>
<dbReference type="InterPro" id="IPR036259">
    <property type="entry name" value="MFS_trans_sf"/>
</dbReference>
<feature type="transmembrane region" description="Helical" evidence="5">
    <location>
        <begin position="24"/>
        <end position="42"/>
    </location>
</feature>
<feature type="transmembrane region" description="Helical" evidence="5">
    <location>
        <begin position="194"/>
        <end position="214"/>
    </location>
</feature>
<evidence type="ECO:0000259" key="6">
    <source>
        <dbReference type="PROSITE" id="PS50850"/>
    </source>
</evidence>
<dbReference type="GO" id="GO:0016020">
    <property type="term" value="C:membrane"/>
    <property type="evidence" value="ECO:0007669"/>
    <property type="project" value="UniProtKB-SubCell"/>
</dbReference>
<gene>
    <name evidence="7" type="ORF">B0I18_11243</name>
</gene>
<dbReference type="Proteomes" id="UP000240572">
    <property type="component" value="Unassembled WGS sequence"/>
</dbReference>
<evidence type="ECO:0000256" key="5">
    <source>
        <dbReference type="SAM" id="Phobius"/>
    </source>
</evidence>
<comment type="subcellular location">
    <subcellularLocation>
        <location evidence="1">Membrane</location>
        <topology evidence="1">Multi-pass membrane protein</topology>
    </subcellularLocation>
</comment>
<keyword evidence="3 5" id="KW-1133">Transmembrane helix</keyword>
<organism evidence="7 8">
    <name type="scientific">Taibaiella chishuiensis</name>
    <dbReference type="NCBI Taxonomy" id="1434707"/>
    <lineage>
        <taxon>Bacteria</taxon>
        <taxon>Pseudomonadati</taxon>
        <taxon>Bacteroidota</taxon>
        <taxon>Chitinophagia</taxon>
        <taxon>Chitinophagales</taxon>
        <taxon>Chitinophagaceae</taxon>
        <taxon>Taibaiella</taxon>
    </lineage>
</organism>
<dbReference type="AlphaFoldDB" id="A0A2P8CW90"/>
<dbReference type="SUPFAM" id="SSF103473">
    <property type="entry name" value="MFS general substrate transporter"/>
    <property type="match status" value="1"/>
</dbReference>
<accession>A0A2P8CW90</accession>
<name>A0A2P8CW90_9BACT</name>
<evidence type="ECO:0000256" key="2">
    <source>
        <dbReference type="ARBA" id="ARBA00022692"/>
    </source>
</evidence>
<protein>
    <submittedName>
        <fullName evidence="7">Putative MFS family arabinose efflux permease</fullName>
    </submittedName>
</protein>
<reference evidence="7 8" key="1">
    <citation type="submission" date="2018-03" db="EMBL/GenBank/DDBJ databases">
        <title>Genomic Encyclopedia of Type Strains, Phase III (KMG-III): the genomes of soil and plant-associated and newly described type strains.</title>
        <authorList>
            <person name="Whitman W."/>
        </authorList>
    </citation>
    <scope>NUCLEOTIDE SEQUENCE [LARGE SCALE GENOMIC DNA]</scope>
    <source>
        <strain evidence="7 8">CGMCC 1.12700</strain>
    </source>
</reference>
<evidence type="ECO:0000256" key="4">
    <source>
        <dbReference type="ARBA" id="ARBA00023136"/>
    </source>
</evidence>
<feature type="transmembrane region" description="Helical" evidence="5">
    <location>
        <begin position="87"/>
        <end position="106"/>
    </location>
</feature>
<dbReference type="InterPro" id="IPR051788">
    <property type="entry name" value="MFS_Transporter"/>
</dbReference>
<dbReference type="PANTHER" id="PTHR23514">
    <property type="entry name" value="BYPASS OF STOP CODON PROTEIN 6"/>
    <property type="match status" value="1"/>
</dbReference>
<dbReference type="EMBL" id="PYGD01000012">
    <property type="protein sequence ID" value="PSK89242.1"/>
    <property type="molecule type" value="Genomic_DNA"/>
</dbReference>
<dbReference type="InterPro" id="IPR020846">
    <property type="entry name" value="MFS_dom"/>
</dbReference>
<dbReference type="Pfam" id="PF07690">
    <property type="entry name" value="MFS_1"/>
    <property type="match status" value="1"/>
</dbReference>
<dbReference type="PANTHER" id="PTHR23514:SF13">
    <property type="entry name" value="INNER MEMBRANE PROTEIN YBJJ"/>
    <property type="match status" value="1"/>
</dbReference>
<comment type="caution">
    <text evidence="7">The sequence shown here is derived from an EMBL/GenBank/DDBJ whole genome shotgun (WGS) entry which is preliminary data.</text>
</comment>
<dbReference type="PROSITE" id="PS50850">
    <property type="entry name" value="MFS"/>
    <property type="match status" value="1"/>
</dbReference>
<keyword evidence="4 5" id="KW-0472">Membrane</keyword>
<feature type="transmembrane region" description="Helical" evidence="5">
    <location>
        <begin position="154"/>
        <end position="174"/>
    </location>
</feature>
<evidence type="ECO:0000313" key="7">
    <source>
        <dbReference type="EMBL" id="PSK89242.1"/>
    </source>
</evidence>
<feature type="transmembrane region" description="Helical" evidence="5">
    <location>
        <begin position="221"/>
        <end position="240"/>
    </location>
</feature>
<evidence type="ECO:0000256" key="1">
    <source>
        <dbReference type="ARBA" id="ARBA00004141"/>
    </source>
</evidence>
<feature type="domain" description="Major facilitator superfamily (MFS) profile" evidence="6">
    <location>
        <begin position="1"/>
        <end position="333"/>
    </location>
</feature>
<feature type="transmembrane region" description="Helical" evidence="5">
    <location>
        <begin position="112"/>
        <end position="133"/>
    </location>
</feature>
<proteinExistence type="predicted"/>
<keyword evidence="8" id="KW-1185">Reference proteome</keyword>
<dbReference type="InterPro" id="IPR011701">
    <property type="entry name" value="MFS"/>
</dbReference>
<dbReference type="Gene3D" id="1.20.1250.20">
    <property type="entry name" value="MFS general substrate transporter like domains"/>
    <property type="match status" value="2"/>
</dbReference>
<keyword evidence="2 5" id="KW-0812">Transmembrane</keyword>
<sequence>MPVGQLLATMLSGYLVNRFGSKTMLSIGALLYPAGLVLLGGVATLWQLFAALVLFGIFGNLCNIAVNTQGVGVERLYGRSIMASFHGLWSLAGFTGGIVGALMVAANVSPSWHFVFIALLALALLFVARRSVVPRDARTVTTTEKKSGFVKPDAFILTLGLIAFACMICEGTMFDWSSIYFEKIVHAPKQWTRLGYIAFMCTMAGGRFVSDYFVTRFGSRTVLQLSGVMIVAGMLLAVALPDILPATLGFLLVGFGTSSVVPLVYSLAGRSRKIAPGIALALVSTIGFLGFLLGPPVIGLIAGLSSLRVSFAVIAFLGLGTTLLAKLLARLEK</sequence>
<feature type="transmembrane region" description="Helical" evidence="5">
    <location>
        <begin position="280"/>
        <end position="303"/>
    </location>
</feature>
<feature type="transmembrane region" description="Helical" evidence="5">
    <location>
        <begin position="48"/>
        <end position="66"/>
    </location>
</feature>
<dbReference type="GO" id="GO:0022857">
    <property type="term" value="F:transmembrane transporter activity"/>
    <property type="evidence" value="ECO:0007669"/>
    <property type="project" value="InterPro"/>
</dbReference>
<feature type="transmembrane region" description="Helical" evidence="5">
    <location>
        <begin position="246"/>
        <end position="268"/>
    </location>
</feature>
<dbReference type="CDD" id="cd17393">
    <property type="entry name" value="MFS_MosC_like"/>
    <property type="match status" value="1"/>
</dbReference>